<evidence type="ECO:0000256" key="1">
    <source>
        <dbReference type="SAM" id="MobiDB-lite"/>
    </source>
</evidence>
<protein>
    <submittedName>
        <fullName evidence="2">Uncharacterized protein</fullName>
    </submittedName>
</protein>
<sequence>MSHCTCRHFLSPLAPHPRLAASPSLLCGLWLDTFSCPAGRSILATRTVPAAPPGRPEQADRQPSSTGGGGLPPYHPDNRCPRRYSSCRGRARSALERVVQPRPHRGGVVTPPPPPASQTDRQTHAYTLPPPRAFLQRAGLGRAHSGTVRPPPGPAVMGGNPRGGPGSGARPLGAREGKAGPRPPAPTSQERWRASPGESLTQAVFPDPFQDKDNDDGEFGEMMSTQQARGANPRASGVTPVSAQQPLPPDGQLGFPQQRLVKGSEPTLSSFLCARTMSPPSACRHLGSVALTQ</sequence>
<name>A0ABN8YQX5_RANTA</name>
<dbReference type="EMBL" id="OX459957">
    <property type="protein sequence ID" value="CAI9163973.1"/>
    <property type="molecule type" value="Genomic_DNA"/>
</dbReference>
<reference evidence="2" key="1">
    <citation type="submission" date="2023-04" db="EMBL/GenBank/DDBJ databases">
        <authorList>
            <consortium name="ELIXIR-Norway"/>
        </authorList>
    </citation>
    <scope>NUCLEOTIDE SEQUENCE [LARGE SCALE GENOMIC DNA]</scope>
</reference>
<feature type="region of interest" description="Disordered" evidence="1">
    <location>
        <begin position="47"/>
        <end position="124"/>
    </location>
</feature>
<organism evidence="2 3">
    <name type="scientific">Rangifer tarandus platyrhynchus</name>
    <name type="common">Svalbard reindeer</name>
    <dbReference type="NCBI Taxonomy" id="3082113"/>
    <lineage>
        <taxon>Eukaryota</taxon>
        <taxon>Metazoa</taxon>
        <taxon>Chordata</taxon>
        <taxon>Craniata</taxon>
        <taxon>Vertebrata</taxon>
        <taxon>Euteleostomi</taxon>
        <taxon>Mammalia</taxon>
        <taxon>Eutheria</taxon>
        <taxon>Laurasiatheria</taxon>
        <taxon>Artiodactyla</taxon>
        <taxon>Ruminantia</taxon>
        <taxon>Pecora</taxon>
        <taxon>Cervidae</taxon>
        <taxon>Odocoileinae</taxon>
        <taxon>Rangifer</taxon>
    </lineage>
</organism>
<gene>
    <name evidence="2" type="ORF">MRATA1EN1_LOCUS12935</name>
</gene>
<dbReference type="Proteomes" id="UP001176941">
    <property type="component" value="Chromosome 21"/>
</dbReference>
<proteinExistence type="predicted"/>
<evidence type="ECO:0000313" key="2">
    <source>
        <dbReference type="EMBL" id="CAI9163973.1"/>
    </source>
</evidence>
<evidence type="ECO:0000313" key="3">
    <source>
        <dbReference type="Proteomes" id="UP001176941"/>
    </source>
</evidence>
<feature type="region of interest" description="Disordered" evidence="1">
    <location>
        <begin position="142"/>
        <end position="257"/>
    </location>
</feature>
<accession>A0ABN8YQX5</accession>
<keyword evidence="3" id="KW-1185">Reference proteome</keyword>